<organism evidence="1 2">
    <name type="scientific">Leeuwenhoekiella marinoflava</name>
    <dbReference type="NCBI Taxonomy" id="988"/>
    <lineage>
        <taxon>Bacteria</taxon>
        <taxon>Pseudomonadati</taxon>
        <taxon>Bacteroidota</taxon>
        <taxon>Flavobacteriia</taxon>
        <taxon>Flavobacteriales</taxon>
        <taxon>Flavobacteriaceae</taxon>
        <taxon>Leeuwenhoekiella</taxon>
    </lineage>
</organism>
<dbReference type="Gene3D" id="3.20.80.10">
    <property type="entry name" value="Regulatory factor, effector binding domain"/>
    <property type="match status" value="1"/>
</dbReference>
<dbReference type="Proteomes" id="UP000290608">
    <property type="component" value="Unassembled WGS sequence"/>
</dbReference>
<accession>A0A4V1KSI2</accession>
<proteinExistence type="predicted"/>
<protein>
    <recommendedName>
        <fullName evidence="3">GyrI-like small molecule binding domain-containing protein</fullName>
    </recommendedName>
</protein>
<evidence type="ECO:0000313" key="2">
    <source>
        <dbReference type="Proteomes" id="UP000290608"/>
    </source>
</evidence>
<dbReference type="AlphaFoldDB" id="A0A4V1KSI2"/>
<reference evidence="1 2" key="1">
    <citation type="submission" date="2018-07" db="EMBL/GenBank/DDBJ databases">
        <title>Leeuwenhoekiella genomics.</title>
        <authorList>
            <person name="Tahon G."/>
            <person name="Willems A."/>
        </authorList>
    </citation>
    <scope>NUCLEOTIDE SEQUENCE [LARGE SCALE GENOMIC DNA]</scope>
    <source>
        <strain evidence="1 2">LMG 1345</strain>
    </source>
</reference>
<sequence length="209" mass="23762">MSALNLKDTYKSYYTASEQPEVVDILEATYISILGSGSPGTAVFYEKKKALLDFVEDLQQQYTGSDKAFISNIVEIFYWFDEAETGFVDIGNFYTTVDLDLLHYRIAIRTPEYISDKNIQETIHLSKTNPFANDFKLFKYTAGKSVQVLHLGPFAGELKTLPILQHFATEKGLKKSGMHHEIHLVNFESGQSQDHLKTILRDPVVKNKQ</sequence>
<evidence type="ECO:0000313" key="1">
    <source>
        <dbReference type="EMBL" id="RXG31828.1"/>
    </source>
</evidence>
<dbReference type="RefSeq" id="WP_073098641.1">
    <property type="nucleotide sequence ID" value="NZ_QOVL01000006.1"/>
</dbReference>
<evidence type="ECO:0008006" key="3">
    <source>
        <dbReference type="Google" id="ProtNLM"/>
    </source>
</evidence>
<gene>
    <name evidence="1" type="ORF">DSL99_1652</name>
</gene>
<dbReference type="STRING" id="1122159.SAMN02745246_01530"/>
<name>A0A4V1KSI2_9FLAO</name>
<dbReference type="EMBL" id="QOVL01000006">
    <property type="protein sequence ID" value="RXG31828.1"/>
    <property type="molecule type" value="Genomic_DNA"/>
</dbReference>
<dbReference type="InterPro" id="IPR011256">
    <property type="entry name" value="Reg_factor_effector_dom_sf"/>
</dbReference>
<comment type="caution">
    <text evidence="1">The sequence shown here is derived from an EMBL/GenBank/DDBJ whole genome shotgun (WGS) entry which is preliminary data.</text>
</comment>